<evidence type="ECO:0000256" key="1">
    <source>
        <dbReference type="SAM" id="Phobius"/>
    </source>
</evidence>
<dbReference type="EMBL" id="AXNT01000002">
    <property type="protein sequence ID" value="KGM03912.1"/>
    <property type="molecule type" value="Genomic_DNA"/>
</dbReference>
<accession>A0A0A0BCX2</accession>
<keyword evidence="3" id="KW-1185">Reference proteome</keyword>
<keyword evidence="1" id="KW-1133">Transmembrane helix</keyword>
<comment type="caution">
    <text evidence="2">The sequence shown here is derived from an EMBL/GenBank/DDBJ whole genome shotgun (WGS) entry which is preliminary data.</text>
</comment>
<dbReference type="STRING" id="1408250.Q760_07920"/>
<feature type="transmembrane region" description="Helical" evidence="1">
    <location>
        <begin position="179"/>
        <end position="202"/>
    </location>
</feature>
<evidence type="ECO:0000313" key="3">
    <source>
        <dbReference type="Proteomes" id="UP000029833"/>
    </source>
</evidence>
<protein>
    <submittedName>
        <fullName evidence="2">Uncharacterized protein</fullName>
    </submittedName>
</protein>
<feature type="transmembrane region" description="Helical" evidence="1">
    <location>
        <begin position="147"/>
        <end position="167"/>
    </location>
</feature>
<reference evidence="2 3" key="1">
    <citation type="submission" date="2013-10" db="EMBL/GenBank/DDBJ databases">
        <authorList>
            <person name="Wang G."/>
            <person name="Zhuang W."/>
        </authorList>
    </citation>
    <scope>NUCLEOTIDE SEQUENCE [LARGE SCALE GENOMIC DNA]</scope>
    <source>
        <strain evidence="2 3">DSM 20118</strain>
    </source>
</reference>
<feature type="transmembrane region" description="Helical" evidence="1">
    <location>
        <begin position="106"/>
        <end position="127"/>
    </location>
</feature>
<dbReference type="AlphaFoldDB" id="A0A0A0BCX2"/>
<proteinExistence type="predicted"/>
<feature type="transmembrane region" description="Helical" evidence="1">
    <location>
        <begin position="27"/>
        <end position="53"/>
    </location>
</feature>
<gene>
    <name evidence="2" type="ORF">Q760_07920</name>
</gene>
<name>A0A0A0BCX2_9CELL</name>
<evidence type="ECO:0000313" key="2">
    <source>
        <dbReference type="EMBL" id="KGM03912.1"/>
    </source>
</evidence>
<keyword evidence="1" id="KW-0472">Membrane</keyword>
<organism evidence="2 3">
    <name type="scientific">Cellulomonas cellasea DSM 20118</name>
    <dbReference type="NCBI Taxonomy" id="1408250"/>
    <lineage>
        <taxon>Bacteria</taxon>
        <taxon>Bacillati</taxon>
        <taxon>Actinomycetota</taxon>
        <taxon>Actinomycetes</taxon>
        <taxon>Micrococcales</taxon>
        <taxon>Cellulomonadaceae</taxon>
        <taxon>Cellulomonas</taxon>
    </lineage>
</organism>
<sequence>MPTPPTARGGDPASAWTRSALPRLARAASAALTAVSLVTLAVSASLLGVGSGALRHVDPQAGAALVFPVAESAATVVGILASLALAAAACPGLTTRWSPPRRGAQAAGGVVVALGTWLGHAVSRALSTGYTDTPCRYDGCWPSTPQTLAAAAPTVLLGVAMVVVACLPWPWAVRRWAPVLTWVVLLGVQRALWEPVLLPLFVGPPP</sequence>
<keyword evidence="1" id="KW-0812">Transmembrane</keyword>
<feature type="transmembrane region" description="Helical" evidence="1">
    <location>
        <begin position="73"/>
        <end position="94"/>
    </location>
</feature>
<dbReference type="Proteomes" id="UP000029833">
    <property type="component" value="Unassembled WGS sequence"/>
</dbReference>